<dbReference type="WBParaSite" id="Pan_g4152.t1">
    <property type="protein sequence ID" value="Pan_g4152.t1"/>
    <property type="gene ID" value="Pan_g4152"/>
</dbReference>
<feature type="compositionally biased region" description="Basic and acidic residues" evidence="1">
    <location>
        <begin position="28"/>
        <end position="40"/>
    </location>
</feature>
<name>A0A7E4VWT2_PANRE</name>
<proteinExistence type="predicted"/>
<accession>A0A7E4VWT2</accession>
<reference evidence="3" key="2">
    <citation type="submission" date="2020-10" db="UniProtKB">
        <authorList>
            <consortium name="WormBaseParasite"/>
        </authorList>
    </citation>
    <scope>IDENTIFICATION</scope>
</reference>
<feature type="compositionally biased region" description="Basic and acidic residues" evidence="1">
    <location>
        <begin position="119"/>
        <end position="136"/>
    </location>
</feature>
<dbReference type="Proteomes" id="UP000492821">
    <property type="component" value="Unassembled WGS sequence"/>
</dbReference>
<evidence type="ECO:0000256" key="1">
    <source>
        <dbReference type="SAM" id="MobiDB-lite"/>
    </source>
</evidence>
<feature type="compositionally biased region" description="Low complexity" evidence="1">
    <location>
        <begin position="161"/>
        <end position="181"/>
    </location>
</feature>
<keyword evidence="2" id="KW-1185">Reference proteome</keyword>
<feature type="compositionally biased region" description="Basic residues" evidence="1">
    <location>
        <begin position="244"/>
        <end position="256"/>
    </location>
</feature>
<evidence type="ECO:0000313" key="2">
    <source>
        <dbReference type="Proteomes" id="UP000492821"/>
    </source>
</evidence>
<protein>
    <submittedName>
        <fullName evidence="3">Serine/arginine repetitive matrix protein 2</fullName>
    </submittedName>
</protein>
<feature type="compositionally biased region" description="Pro residues" evidence="1">
    <location>
        <begin position="219"/>
        <end position="236"/>
    </location>
</feature>
<feature type="region of interest" description="Disordered" evidence="1">
    <location>
        <begin position="1"/>
        <end position="256"/>
    </location>
</feature>
<reference evidence="2" key="1">
    <citation type="journal article" date="2013" name="Genetics">
        <title>The draft genome and transcriptome of Panagrellus redivivus are shaped by the harsh demands of a free-living lifestyle.</title>
        <authorList>
            <person name="Srinivasan J."/>
            <person name="Dillman A.R."/>
            <person name="Macchietto M.G."/>
            <person name="Heikkinen L."/>
            <person name="Lakso M."/>
            <person name="Fracchia K.M."/>
            <person name="Antoshechkin I."/>
            <person name="Mortazavi A."/>
            <person name="Wong G."/>
            <person name="Sternberg P.W."/>
        </authorList>
    </citation>
    <scope>NUCLEOTIDE SEQUENCE [LARGE SCALE GENOMIC DNA]</scope>
    <source>
        <strain evidence="2">MT8872</strain>
    </source>
</reference>
<feature type="compositionally biased region" description="Basic residues" evidence="1">
    <location>
        <begin position="11"/>
        <end position="27"/>
    </location>
</feature>
<sequence>MQYGSTPKSQKERKKKDALRRKGSSRRRGGDSDRYSDRQRRSTHGGNAARRKRSTTGTKHPPRSTRQPRRALSVPRVLDTQDSKSRLNSKFELPPQRSIIQRNTKEKEFLEASSQQPSSDKEDIGQDRGGGRDQHRQSNPAPAQGPGQVIESDDHYVQFVPLANQQNAPAPAIQPQPALAQTQDPNEDYGGSPAANPAPDPPAAGGNENYANLDVPVGALPPPPPPSPPPPPPPPPQHREQGSSRRKKKKQDRRRR</sequence>
<dbReference type="AlphaFoldDB" id="A0A7E4VWT2"/>
<feature type="compositionally biased region" description="Basic residues" evidence="1">
    <location>
        <begin position="49"/>
        <end position="69"/>
    </location>
</feature>
<evidence type="ECO:0000313" key="3">
    <source>
        <dbReference type="WBParaSite" id="Pan_g4152.t1"/>
    </source>
</evidence>
<organism evidence="2 3">
    <name type="scientific">Panagrellus redivivus</name>
    <name type="common">Microworm</name>
    <dbReference type="NCBI Taxonomy" id="6233"/>
    <lineage>
        <taxon>Eukaryota</taxon>
        <taxon>Metazoa</taxon>
        <taxon>Ecdysozoa</taxon>
        <taxon>Nematoda</taxon>
        <taxon>Chromadorea</taxon>
        <taxon>Rhabditida</taxon>
        <taxon>Tylenchina</taxon>
        <taxon>Panagrolaimomorpha</taxon>
        <taxon>Panagrolaimoidea</taxon>
        <taxon>Panagrolaimidae</taxon>
        <taxon>Panagrellus</taxon>
    </lineage>
</organism>